<keyword evidence="3" id="KW-1185">Reference proteome</keyword>
<protein>
    <recommendedName>
        <fullName evidence="4">Secreted protein</fullName>
    </recommendedName>
</protein>
<keyword evidence="1" id="KW-1133">Transmembrane helix</keyword>
<feature type="transmembrane region" description="Helical" evidence="1">
    <location>
        <begin position="12"/>
        <end position="35"/>
    </location>
</feature>
<comment type="caution">
    <text evidence="2">The sequence shown here is derived from an EMBL/GenBank/DDBJ whole genome shotgun (WGS) entry which is preliminary data.</text>
</comment>
<accession>A0AAV4N9Y6</accession>
<dbReference type="Proteomes" id="UP001054945">
    <property type="component" value="Unassembled WGS sequence"/>
</dbReference>
<evidence type="ECO:0000313" key="2">
    <source>
        <dbReference type="EMBL" id="GIX81361.1"/>
    </source>
</evidence>
<proteinExistence type="predicted"/>
<reference evidence="2 3" key="1">
    <citation type="submission" date="2021-06" db="EMBL/GenBank/DDBJ databases">
        <title>Caerostris extrusa draft genome.</title>
        <authorList>
            <person name="Kono N."/>
            <person name="Arakawa K."/>
        </authorList>
    </citation>
    <scope>NUCLEOTIDE SEQUENCE [LARGE SCALE GENOMIC DNA]</scope>
</reference>
<organism evidence="2 3">
    <name type="scientific">Caerostris extrusa</name>
    <name type="common">Bark spider</name>
    <name type="synonym">Caerostris bankana</name>
    <dbReference type="NCBI Taxonomy" id="172846"/>
    <lineage>
        <taxon>Eukaryota</taxon>
        <taxon>Metazoa</taxon>
        <taxon>Ecdysozoa</taxon>
        <taxon>Arthropoda</taxon>
        <taxon>Chelicerata</taxon>
        <taxon>Arachnida</taxon>
        <taxon>Araneae</taxon>
        <taxon>Araneomorphae</taxon>
        <taxon>Entelegynae</taxon>
        <taxon>Araneoidea</taxon>
        <taxon>Araneidae</taxon>
        <taxon>Caerostris</taxon>
    </lineage>
</organism>
<keyword evidence="1" id="KW-0812">Transmembrane</keyword>
<gene>
    <name evidence="2" type="ORF">CEXT_380941</name>
</gene>
<dbReference type="AlphaFoldDB" id="A0AAV4N9Y6"/>
<keyword evidence="1" id="KW-0472">Membrane</keyword>
<evidence type="ECO:0000313" key="3">
    <source>
        <dbReference type="Proteomes" id="UP001054945"/>
    </source>
</evidence>
<evidence type="ECO:0008006" key="4">
    <source>
        <dbReference type="Google" id="ProtNLM"/>
    </source>
</evidence>
<evidence type="ECO:0000256" key="1">
    <source>
        <dbReference type="SAM" id="Phobius"/>
    </source>
</evidence>
<sequence length="104" mass="11722">MPGYSKRAHKHYSTAVVFSLLFFKLLIMAVFAICLSYQPVRVRELDLTAVVCACLGLNARTTEKALQSTQSSHFQLLCHKFLKALLKGQKPLLAWHLSSPQFTI</sequence>
<name>A0AAV4N9Y6_CAEEX</name>
<dbReference type="EMBL" id="BPLR01003120">
    <property type="protein sequence ID" value="GIX81361.1"/>
    <property type="molecule type" value="Genomic_DNA"/>
</dbReference>